<evidence type="ECO:0000313" key="4">
    <source>
        <dbReference type="WBParaSite" id="HNAJ_0000752901-mRNA-1"/>
    </source>
</evidence>
<gene>
    <name evidence="2" type="ORF">HNAJ_LOCUS7525</name>
</gene>
<dbReference type="WBParaSite" id="HNAJ_0000752901-mRNA-1">
    <property type="protein sequence ID" value="HNAJ_0000752901-mRNA-1"/>
    <property type="gene ID" value="HNAJ_0000752901"/>
</dbReference>
<reference evidence="2 3" key="2">
    <citation type="submission" date="2018-11" db="EMBL/GenBank/DDBJ databases">
        <authorList>
            <consortium name="Pathogen Informatics"/>
        </authorList>
    </citation>
    <scope>NUCLEOTIDE SEQUENCE [LARGE SCALE GENOMIC DNA]</scope>
</reference>
<proteinExistence type="predicted"/>
<feature type="domain" description="Myb-like" evidence="1">
    <location>
        <begin position="203"/>
        <end position="259"/>
    </location>
</feature>
<evidence type="ECO:0000313" key="3">
    <source>
        <dbReference type="Proteomes" id="UP000278807"/>
    </source>
</evidence>
<dbReference type="OrthoDB" id="608866at2759"/>
<keyword evidence="3" id="KW-1185">Reference proteome</keyword>
<name>A0A0R3TK59_RODNA</name>
<dbReference type="CDD" id="cd11660">
    <property type="entry name" value="SANT_TRF"/>
    <property type="match status" value="1"/>
</dbReference>
<dbReference type="Proteomes" id="UP000278807">
    <property type="component" value="Unassembled WGS sequence"/>
</dbReference>
<evidence type="ECO:0000313" key="2">
    <source>
        <dbReference type="EMBL" id="VDO03385.1"/>
    </source>
</evidence>
<dbReference type="SUPFAM" id="SSF46689">
    <property type="entry name" value="Homeodomain-like"/>
    <property type="match status" value="1"/>
</dbReference>
<organism evidence="4">
    <name type="scientific">Rodentolepis nana</name>
    <name type="common">Dwarf tapeworm</name>
    <name type="synonym">Hymenolepis nana</name>
    <dbReference type="NCBI Taxonomy" id="102285"/>
    <lineage>
        <taxon>Eukaryota</taxon>
        <taxon>Metazoa</taxon>
        <taxon>Spiralia</taxon>
        <taxon>Lophotrochozoa</taxon>
        <taxon>Platyhelminthes</taxon>
        <taxon>Cestoda</taxon>
        <taxon>Eucestoda</taxon>
        <taxon>Cyclophyllidea</taxon>
        <taxon>Hymenolepididae</taxon>
        <taxon>Rodentolepis</taxon>
    </lineage>
</organism>
<accession>A0A0R3TK59</accession>
<dbReference type="AlphaFoldDB" id="A0A0R3TK59"/>
<dbReference type="Gene3D" id="1.10.246.220">
    <property type="match status" value="1"/>
</dbReference>
<evidence type="ECO:0000259" key="1">
    <source>
        <dbReference type="PROSITE" id="PS50090"/>
    </source>
</evidence>
<dbReference type="InterPro" id="IPR009057">
    <property type="entry name" value="Homeodomain-like_sf"/>
</dbReference>
<dbReference type="PROSITE" id="PS50090">
    <property type="entry name" value="MYB_LIKE"/>
    <property type="match status" value="1"/>
</dbReference>
<protein>
    <submittedName>
        <fullName evidence="4">Myb-like domain-containing protein</fullName>
    </submittedName>
</protein>
<reference evidence="4" key="1">
    <citation type="submission" date="2017-02" db="UniProtKB">
        <authorList>
            <consortium name="WormBaseParasite"/>
        </authorList>
    </citation>
    <scope>IDENTIFICATION</scope>
</reference>
<dbReference type="EMBL" id="UZAE01012072">
    <property type="protein sequence ID" value="VDO03385.1"/>
    <property type="molecule type" value="Genomic_DNA"/>
</dbReference>
<sequence>MKSKRRMDEWSKFIPKILSSVVKIFYIYMPLDKPSSEDVKFNGNIPFHLLYTQLQEFATNKNPDTHPSTWFDEDAFKSRLDAIKADYKRRKEQESILRDSGLISSWVNSLSSFECLENGFISVSSVGVQTDEASSLGVCPQSTPEKSAQAKTLLPQSIRNFLEDGDSSVNVSTPPAEPVRKANIDFKNLRNVNIPLSEDPETTMHRRRIPWTLSETLALWHEVQEALPNPPSWAKIRDKVFASSRRTNVDLKDRWRVIQKDKALQKQIRLYYDKWLADQKKSPKK</sequence>
<dbReference type="InterPro" id="IPR001005">
    <property type="entry name" value="SANT/Myb"/>
</dbReference>